<dbReference type="AlphaFoldDB" id="A0A0A0I3Y2"/>
<proteinExistence type="inferred from homology"/>
<dbReference type="Proteomes" id="UP000030012">
    <property type="component" value="Unassembled WGS sequence"/>
</dbReference>
<dbReference type="PANTHER" id="PTHR30566:SF5">
    <property type="entry name" value="MECHANOSENSITIVE ION CHANNEL PROTEIN 1, MITOCHONDRIAL-RELATED"/>
    <property type="match status" value="1"/>
</dbReference>
<reference evidence="8 9" key="1">
    <citation type="submission" date="2014-01" db="EMBL/GenBank/DDBJ databases">
        <title>Plasmidome dynamics in the species complex Clostridium novyi sensu lato converts strains of independent lineages into distinctly different pathogens.</title>
        <authorList>
            <person name="Skarin H."/>
            <person name="Segerman B."/>
        </authorList>
    </citation>
    <scope>NUCLEOTIDE SEQUENCE [LARGE SCALE GENOMIC DNA]</scope>
    <source>
        <strain evidence="8 9">4552</strain>
    </source>
</reference>
<evidence type="ECO:0000256" key="3">
    <source>
        <dbReference type="ARBA" id="ARBA00022692"/>
    </source>
</evidence>
<dbReference type="PANTHER" id="PTHR30566">
    <property type="entry name" value="YNAI-RELATED MECHANOSENSITIVE ION CHANNEL"/>
    <property type="match status" value="1"/>
</dbReference>
<dbReference type="Gene3D" id="2.30.30.60">
    <property type="match status" value="1"/>
</dbReference>
<dbReference type="InterPro" id="IPR011014">
    <property type="entry name" value="MscS_channel_TM-2"/>
</dbReference>
<sequence>MQKLILNLTDQFKNTNIAMKLLVTLIIVFSSYFLIKSISNIIDKSNFCSRDTIKYKKVISSTFKFICIILILPIWMYDYKDLFAFLGIFSAAVAFACRDVVGNFIGWITIHTQKPFEMGDRIKIGHSLGDVLEIGWFYTTIIEVTTTDNKTYGQSTGRLISIPNIKLLTKEIINETNSFPYTWIEINTLVSLDSNWKKAKEIILSIANKKLGNVEEEAKDALDIASKTLPINYQNLSHTIYTSIDDGKIVLTLRFICRARNFRNLHHYITEDILTEFAKHSDINLL</sequence>
<gene>
    <name evidence="8" type="ORF">Z968_09330</name>
</gene>
<accession>A0A0A0I3Y2</accession>
<dbReference type="GO" id="GO:0016020">
    <property type="term" value="C:membrane"/>
    <property type="evidence" value="ECO:0007669"/>
    <property type="project" value="UniProtKB-SubCell"/>
</dbReference>
<dbReference type="SUPFAM" id="SSF50182">
    <property type="entry name" value="Sm-like ribonucleoproteins"/>
    <property type="match status" value="1"/>
</dbReference>
<comment type="caution">
    <text evidence="8">The sequence shown here is derived from an EMBL/GenBank/DDBJ whole genome shotgun (WGS) entry which is preliminary data.</text>
</comment>
<dbReference type="Pfam" id="PF00924">
    <property type="entry name" value="MS_channel_2nd"/>
    <property type="match status" value="1"/>
</dbReference>
<dbReference type="Gene3D" id="3.30.70.100">
    <property type="match status" value="1"/>
</dbReference>
<feature type="transmembrane region" description="Helical" evidence="6">
    <location>
        <begin position="82"/>
        <end position="108"/>
    </location>
</feature>
<dbReference type="InterPro" id="IPR023408">
    <property type="entry name" value="MscS_beta-dom_sf"/>
</dbReference>
<evidence type="ECO:0000259" key="7">
    <source>
        <dbReference type="Pfam" id="PF00924"/>
    </source>
</evidence>
<dbReference type="SUPFAM" id="SSF82861">
    <property type="entry name" value="Mechanosensitive channel protein MscS (YggB), transmembrane region"/>
    <property type="match status" value="1"/>
</dbReference>
<feature type="transmembrane region" description="Helical" evidence="6">
    <location>
        <begin position="17"/>
        <end position="35"/>
    </location>
</feature>
<dbReference type="GO" id="GO:0055085">
    <property type="term" value="P:transmembrane transport"/>
    <property type="evidence" value="ECO:0007669"/>
    <property type="project" value="InterPro"/>
</dbReference>
<evidence type="ECO:0000256" key="6">
    <source>
        <dbReference type="SAM" id="Phobius"/>
    </source>
</evidence>
<keyword evidence="3 6" id="KW-0812">Transmembrane</keyword>
<feature type="domain" description="Mechanosensitive ion channel MscS" evidence="7">
    <location>
        <begin position="99"/>
        <end position="175"/>
    </location>
</feature>
<evidence type="ECO:0000256" key="5">
    <source>
        <dbReference type="ARBA" id="ARBA00023136"/>
    </source>
</evidence>
<evidence type="ECO:0000313" key="8">
    <source>
        <dbReference type="EMBL" id="KGM95318.1"/>
    </source>
</evidence>
<comment type="subcellular location">
    <subcellularLocation>
        <location evidence="1">Membrane</location>
        <topology evidence="1">Multi-pass membrane protein</topology>
    </subcellularLocation>
</comment>
<dbReference type="InterPro" id="IPR010920">
    <property type="entry name" value="LSM_dom_sf"/>
</dbReference>
<keyword evidence="5 6" id="KW-0472">Membrane</keyword>
<comment type="similarity">
    <text evidence="2">Belongs to the MscS (TC 1.A.23) family.</text>
</comment>
<keyword evidence="4 6" id="KW-1133">Transmembrane helix</keyword>
<dbReference type="RefSeq" id="WP_039255778.1">
    <property type="nucleotide sequence ID" value="NZ_JENJ01000042.1"/>
</dbReference>
<evidence type="ECO:0000256" key="1">
    <source>
        <dbReference type="ARBA" id="ARBA00004141"/>
    </source>
</evidence>
<feature type="transmembrane region" description="Helical" evidence="6">
    <location>
        <begin position="55"/>
        <end position="76"/>
    </location>
</feature>
<dbReference type="InterPro" id="IPR006685">
    <property type="entry name" value="MscS_channel_2nd"/>
</dbReference>
<evidence type="ECO:0000313" key="9">
    <source>
        <dbReference type="Proteomes" id="UP000030012"/>
    </source>
</evidence>
<dbReference type="OrthoDB" id="9809206at2"/>
<dbReference type="EMBL" id="JENJ01000042">
    <property type="protein sequence ID" value="KGM95318.1"/>
    <property type="molecule type" value="Genomic_DNA"/>
</dbReference>
<organism evidence="8 9">
    <name type="scientific">Clostridium novyi A str. 4552</name>
    <dbReference type="NCBI Taxonomy" id="1444289"/>
    <lineage>
        <taxon>Bacteria</taxon>
        <taxon>Bacillati</taxon>
        <taxon>Bacillota</taxon>
        <taxon>Clostridia</taxon>
        <taxon>Eubacteriales</taxon>
        <taxon>Clostridiaceae</taxon>
        <taxon>Clostridium</taxon>
    </lineage>
</organism>
<name>A0A0A0I3Y2_CLONO</name>
<evidence type="ECO:0000256" key="2">
    <source>
        <dbReference type="ARBA" id="ARBA00008017"/>
    </source>
</evidence>
<protein>
    <submittedName>
        <fullName evidence="8">Mechanosensitive ion channel protein</fullName>
    </submittedName>
</protein>
<evidence type="ECO:0000256" key="4">
    <source>
        <dbReference type="ARBA" id="ARBA00022989"/>
    </source>
</evidence>
<dbReference type="Gene3D" id="1.10.287.1260">
    <property type="match status" value="1"/>
</dbReference>